<reference evidence="2" key="1">
    <citation type="submission" date="2021-06" db="EMBL/GenBank/DDBJ databases">
        <authorList>
            <person name="Kallberg Y."/>
            <person name="Tangrot J."/>
            <person name="Rosling A."/>
        </authorList>
    </citation>
    <scope>NUCLEOTIDE SEQUENCE</scope>
    <source>
        <strain evidence="2">UK204</strain>
    </source>
</reference>
<keyword evidence="1" id="KW-0472">Membrane</keyword>
<evidence type="ECO:0000256" key="1">
    <source>
        <dbReference type="SAM" id="Phobius"/>
    </source>
</evidence>
<evidence type="ECO:0000313" key="2">
    <source>
        <dbReference type="EMBL" id="CAG8478190.1"/>
    </source>
</evidence>
<accession>A0A9N8W5Z3</accession>
<evidence type="ECO:0000313" key="3">
    <source>
        <dbReference type="Proteomes" id="UP000789570"/>
    </source>
</evidence>
<keyword evidence="3" id="KW-1185">Reference proteome</keyword>
<dbReference type="OrthoDB" id="6149480at2759"/>
<keyword evidence="1" id="KW-0812">Transmembrane</keyword>
<dbReference type="AlphaFoldDB" id="A0A9N8W5Z3"/>
<feature type="transmembrane region" description="Helical" evidence="1">
    <location>
        <begin position="36"/>
        <end position="59"/>
    </location>
</feature>
<dbReference type="EMBL" id="CAJVPQ010000400">
    <property type="protein sequence ID" value="CAG8478190.1"/>
    <property type="molecule type" value="Genomic_DNA"/>
</dbReference>
<dbReference type="Proteomes" id="UP000789570">
    <property type="component" value="Unassembled WGS sequence"/>
</dbReference>
<keyword evidence="1" id="KW-1133">Transmembrane helix</keyword>
<protein>
    <submittedName>
        <fullName evidence="2">9755_t:CDS:1</fullName>
    </submittedName>
</protein>
<comment type="caution">
    <text evidence="2">The sequence shown here is derived from an EMBL/GenBank/DDBJ whole genome shotgun (WGS) entry which is preliminary data.</text>
</comment>
<gene>
    <name evidence="2" type="ORF">FCALED_LOCUS2572</name>
</gene>
<name>A0A9N8W5Z3_9GLOM</name>
<proteinExistence type="predicted"/>
<sequence length="264" mass="30606">MQNNLQPAVLFNKNLTDDWQKVSDEMKKSKGWRVRCTLYQFMNYSLWIPLIVTLIFSIFSDIEATPGTPGDITFPKPNITFLCFSHEHWDCLRNEREKKMIIQNLTDRIQRTKQRHAKVVLLMYLHSSNIQPLFEIQTRLLLGCVNINIIPMHNPQEAVNLIDIIARGFFPDKQPPIAQQLIMEQNQCINNPASLTATNKWVHLVSQMSAGTRNLQLNEVYFLQEGFQTIHNMATANLPQLLDCALDRETAQDVVKFFEEDYVA</sequence>
<organism evidence="2 3">
    <name type="scientific">Funneliformis caledonium</name>
    <dbReference type="NCBI Taxonomy" id="1117310"/>
    <lineage>
        <taxon>Eukaryota</taxon>
        <taxon>Fungi</taxon>
        <taxon>Fungi incertae sedis</taxon>
        <taxon>Mucoromycota</taxon>
        <taxon>Glomeromycotina</taxon>
        <taxon>Glomeromycetes</taxon>
        <taxon>Glomerales</taxon>
        <taxon>Glomeraceae</taxon>
        <taxon>Funneliformis</taxon>
    </lineage>
</organism>